<evidence type="ECO:0000313" key="2">
    <source>
        <dbReference type="EMBL" id="TNN34900.1"/>
    </source>
</evidence>
<protein>
    <submittedName>
        <fullName evidence="2">Uncharacterized protein</fullName>
    </submittedName>
</protein>
<evidence type="ECO:0000256" key="1">
    <source>
        <dbReference type="SAM" id="MobiDB-lite"/>
    </source>
</evidence>
<proteinExistence type="predicted"/>
<feature type="region of interest" description="Disordered" evidence="1">
    <location>
        <begin position="1"/>
        <end position="83"/>
    </location>
</feature>
<dbReference type="AlphaFoldDB" id="A0A4Z2F1Z4"/>
<evidence type="ECO:0000313" key="3">
    <source>
        <dbReference type="Proteomes" id="UP000314294"/>
    </source>
</evidence>
<accession>A0A4Z2F1Z4</accession>
<feature type="compositionally biased region" description="Gly residues" evidence="1">
    <location>
        <begin position="24"/>
        <end position="37"/>
    </location>
</feature>
<reference evidence="2 3" key="1">
    <citation type="submission" date="2019-03" db="EMBL/GenBank/DDBJ databases">
        <title>First draft genome of Liparis tanakae, snailfish: a comprehensive survey of snailfish specific genes.</title>
        <authorList>
            <person name="Kim W."/>
            <person name="Song I."/>
            <person name="Jeong J.-H."/>
            <person name="Kim D."/>
            <person name="Kim S."/>
            <person name="Ryu S."/>
            <person name="Song J.Y."/>
            <person name="Lee S.K."/>
        </authorList>
    </citation>
    <scope>NUCLEOTIDE SEQUENCE [LARGE SCALE GENOMIC DNA]</scope>
    <source>
        <tissue evidence="2">Muscle</tissue>
    </source>
</reference>
<dbReference type="Proteomes" id="UP000314294">
    <property type="component" value="Unassembled WGS sequence"/>
</dbReference>
<name>A0A4Z2F1Z4_9TELE</name>
<keyword evidence="3" id="KW-1185">Reference proteome</keyword>
<organism evidence="2 3">
    <name type="scientific">Liparis tanakae</name>
    <name type="common">Tanaka's snailfish</name>
    <dbReference type="NCBI Taxonomy" id="230148"/>
    <lineage>
        <taxon>Eukaryota</taxon>
        <taxon>Metazoa</taxon>
        <taxon>Chordata</taxon>
        <taxon>Craniata</taxon>
        <taxon>Vertebrata</taxon>
        <taxon>Euteleostomi</taxon>
        <taxon>Actinopterygii</taxon>
        <taxon>Neopterygii</taxon>
        <taxon>Teleostei</taxon>
        <taxon>Neoteleostei</taxon>
        <taxon>Acanthomorphata</taxon>
        <taxon>Eupercaria</taxon>
        <taxon>Perciformes</taxon>
        <taxon>Cottioidei</taxon>
        <taxon>Cottales</taxon>
        <taxon>Liparidae</taxon>
        <taxon>Liparis</taxon>
    </lineage>
</organism>
<dbReference type="EMBL" id="SRLO01001869">
    <property type="protein sequence ID" value="TNN34900.1"/>
    <property type="molecule type" value="Genomic_DNA"/>
</dbReference>
<gene>
    <name evidence="2" type="ORF">EYF80_054932</name>
</gene>
<sequence>MKSGRKKNHICVCGATSSSRDRGGGGAGGRGLGGSEGSEGKTTRTAVCSGTRGLPGHHHDHGVFRDQRSARPPSRPRCVQGPEVCPATTTTAVCSGTRGLPGHHHDHGVFRDQS</sequence>
<comment type="caution">
    <text evidence="2">The sequence shown here is derived from an EMBL/GenBank/DDBJ whole genome shotgun (WGS) entry which is preliminary data.</text>
</comment>